<evidence type="ECO:0000313" key="3">
    <source>
        <dbReference type="Proteomes" id="UP000078200"/>
    </source>
</evidence>
<sequence>MVVLVETPEQPASTAAREAPTAAPNLSAKSYNNLKLSPDFKPRPPETITLALVNSGRSDFVSSWLTNSLREFAKSPDGAFSILPLPPAAATAAKLVPRTVMTLTGSFERNVRIALPAYMVRTNVSSAFTSIISEIGETSNLAAKRGNKFLPKAVAPAKMCISQIKPLTLHNEHFKIWDSPALKAECNC</sequence>
<dbReference type="AlphaFoldDB" id="A0A1A9V1T9"/>
<dbReference type="Proteomes" id="UP000078200">
    <property type="component" value="Unassembled WGS sequence"/>
</dbReference>
<dbReference type="VEuPathDB" id="VectorBase:GAUT023073"/>
<keyword evidence="3" id="KW-1185">Reference proteome</keyword>
<feature type="region of interest" description="Disordered" evidence="1">
    <location>
        <begin position="1"/>
        <end position="23"/>
    </location>
</feature>
<evidence type="ECO:0000313" key="2">
    <source>
        <dbReference type="EnsemblMetazoa" id="GAUT023073-PA"/>
    </source>
</evidence>
<feature type="compositionally biased region" description="Low complexity" evidence="1">
    <location>
        <begin position="11"/>
        <end position="23"/>
    </location>
</feature>
<evidence type="ECO:0000256" key="1">
    <source>
        <dbReference type="SAM" id="MobiDB-lite"/>
    </source>
</evidence>
<reference evidence="2" key="1">
    <citation type="submission" date="2020-05" db="UniProtKB">
        <authorList>
            <consortium name="EnsemblMetazoa"/>
        </authorList>
    </citation>
    <scope>IDENTIFICATION</scope>
    <source>
        <strain evidence="2">TTRI</strain>
    </source>
</reference>
<protein>
    <submittedName>
        <fullName evidence="2">Uncharacterized protein</fullName>
    </submittedName>
</protein>
<proteinExistence type="predicted"/>
<organism evidence="2 3">
    <name type="scientific">Glossina austeni</name>
    <name type="common">Savannah tsetse fly</name>
    <dbReference type="NCBI Taxonomy" id="7395"/>
    <lineage>
        <taxon>Eukaryota</taxon>
        <taxon>Metazoa</taxon>
        <taxon>Ecdysozoa</taxon>
        <taxon>Arthropoda</taxon>
        <taxon>Hexapoda</taxon>
        <taxon>Insecta</taxon>
        <taxon>Pterygota</taxon>
        <taxon>Neoptera</taxon>
        <taxon>Endopterygota</taxon>
        <taxon>Diptera</taxon>
        <taxon>Brachycera</taxon>
        <taxon>Muscomorpha</taxon>
        <taxon>Hippoboscoidea</taxon>
        <taxon>Glossinidae</taxon>
        <taxon>Glossina</taxon>
    </lineage>
</organism>
<dbReference type="EnsemblMetazoa" id="GAUT023073-RA">
    <property type="protein sequence ID" value="GAUT023073-PA"/>
    <property type="gene ID" value="GAUT023073"/>
</dbReference>
<name>A0A1A9V1T9_GLOAU</name>
<accession>A0A1A9V1T9</accession>